<evidence type="ECO:0000313" key="1">
    <source>
        <dbReference type="EnsemblPlants" id="MELO3C035184.2.1"/>
    </source>
</evidence>
<dbReference type="Gramene" id="MELO3C035184.2.1">
    <property type="protein sequence ID" value="MELO3C035184.2.1"/>
    <property type="gene ID" value="MELO3C035184.2"/>
</dbReference>
<name>A0A9I9ELY3_CUCME</name>
<dbReference type="EnsemblPlants" id="MELO3C035184.2.1">
    <property type="protein sequence ID" value="MELO3C035184.2.1"/>
    <property type="gene ID" value="MELO3C035184.2"/>
</dbReference>
<reference evidence="1" key="1">
    <citation type="submission" date="2023-03" db="UniProtKB">
        <authorList>
            <consortium name="EnsemblPlants"/>
        </authorList>
    </citation>
    <scope>IDENTIFICATION</scope>
</reference>
<proteinExistence type="predicted"/>
<sequence>ADDQCTGGSKSIRATYCTKKEFSAGFAPSRLSSKLEKRVDFSSNAIVLGPIGVLQLRIQAYGVRNHKLGSRFLFELCVSFFSFPPICFKYTKDNPIGFPWNNLDRIINRSKEEKALLIELHPVIFSRCSRSIPSTDCSFIQRACHWISSKVTLIEFDKIKTMNPVPLWRILLDAQMPANFFLAFPISHGRNILSFSIWYNF</sequence>
<protein>
    <submittedName>
        <fullName evidence="1">Uncharacterized protein</fullName>
    </submittedName>
</protein>
<organism evidence="1">
    <name type="scientific">Cucumis melo</name>
    <name type="common">Muskmelon</name>
    <dbReference type="NCBI Taxonomy" id="3656"/>
    <lineage>
        <taxon>Eukaryota</taxon>
        <taxon>Viridiplantae</taxon>
        <taxon>Streptophyta</taxon>
        <taxon>Embryophyta</taxon>
        <taxon>Tracheophyta</taxon>
        <taxon>Spermatophyta</taxon>
        <taxon>Magnoliopsida</taxon>
        <taxon>eudicotyledons</taxon>
        <taxon>Gunneridae</taxon>
        <taxon>Pentapetalae</taxon>
        <taxon>rosids</taxon>
        <taxon>fabids</taxon>
        <taxon>Cucurbitales</taxon>
        <taxon>Cucurbitaceae</taxon>
        <taxon>Benincaseae</taxon>
        <taxon>Cucumis</taxon>
    </lineage>
</organism>
<dbReference type="AlphaFoldDB" id="A0A9I9ELY3"/>
<accession>A0A9I9ELY3</accession>